<sequence length="642" mass="65657">MSMAKLLLLAGLHTAGARLRGTVQAASMSSPSLAPSLPPTYASPAPSLAPSSPAPSSSSAPSSYEPSSAPSRPRGAEPNPPNWPETVAVFDETSTAEAIEAAVAAAYATNGGPGDRGQFGAGRFAFLFKPGEYAADVPVGYYTQVLGLGARPGDVSFVGARGVYCVEGSSDFAVGALNTFWRGAENFRMAPTRAWWTGAAGALWAASQASPLRRVDVDADLLLFQYERGDAAGYASGGFVADSVVRGAVRSGSQQQYVARTCDFARGWVGGVWSLVFAGAAGAPAGRCDEPSARGPDLAVAAAPTAPAAAEKPYVRWAADTAYELVVPARRSDAAGPSWVNGDDGAATVVGFDRVYVADASEDDAASLNAKLAAGLSLVLSPGIYDLDAPLVVATPGQCVLGLGLATLRGTDATAGALVSVEAPGARVAGLILEAGPAPLDALLAVAAAATGTALFDIYARSGRFREGAAEAGKVDTMVAVDADGVLGDNVWLWRADHDAEGLVYDGANAVANGLRVAGDDATFYGLAVEHQLEDLVVWEGDNGTIFFYQSELPYDVDSYDFAAYRVAPGVDGHVVYNPGVYANFRDHPVVAPSGFVGNATWVNPTTVFLNGEGSIASVLNGAGDAVGPGLPQIARLCGARV</sequence>
<dbReference type="InterPro" id="IPR059186">
    <property type="entry name" value="SACTE_4363"/>
</dbReference>
<evidence type="ECO:0000313" key="3">
    <source>
        <dbReference type="EMBL" id="EGB11863.1"/>
    </source>
</evidence>
<dbReference type="OrthoDB" id="5959761at2759"/>
<feature type="region of interest" description="Disordered" evidence="1">
    <location>
        <begin position="29"/>
        <end position="86"/>
    </location>
</feature>
<proteinExistence type="predicted"/>
<dbReference type="InterPro" id="IPR012334">
    <property type="entry name" value="Pectin_lyas_fold"/>
</dbReference>
<evidence type="ECO:0008006" key="5">
    <source>
        <dbReference type="Google" id="ProtNLM"/>
    </source>
</evidence>
<evidence type="ECO:0000256" key="2">
    <source>
        <dbReference type="SAM" id="SignalP"/>
    </source>
</evidence>
<dbReference type="EMBL" id="GL833121">
    <property type="protein sequence ID" value="EGB11863.1"/>
    <property type="molecule type" value="Genomic_DNA"/>
</dbReference>
<dbReference type="eggNOG" id="ENOG502QRHN">
    <property type="taxonomic scope" value="Eukaryota"/>
</dbReference>
<dbReference type="CDD" id="cd23669">
    <property type="entry name" value="GH55_SacteLam55A-like"/>
    <property type="match status" value="1"/>
</dbReference>
<evidence type="ECO:0000313" key="4">
    <source>
        <dbReference type="Proteomes" id="UP000002729"/>
    </source>
</evidence>
<dbReference type="KEGG" id="aaf:AURANDRAFT_61097"/>
<feature type="chain" id="PRO_5003261199" description="Pectate lyase superfamily protein domain-containing protein" evidence="2">
    <location>
        <begin position="18"/>
        <end position="642"/>
    </location>
</feature>
<gene>
    <name evidence="3" type="ORF">AURANDRAFT_61097</name>
</gene>
<organism evidence="4">
    <name type="scientific">Aureococcus anophagefferens</name>
    <name type="common">Harmful bloom alga</name>
    <dbReference type="NCBI Taxonomy" id="44056"/>
    <lineage>
        <taxon>Eukaryota</taxon>
        <taxon>Sar</taxon>
        <taxon>Stramenopiles</taxon>
        <taxon>Ochrophyta</taxon>
        <taxon>Pelagophyceae</taxon>
        <taxon>Pelagomonadales</taxon>
        <taxon>Pelagomonadaceae</taxon>
        <taxon>Aureococcus</taxon>
    </lineage>
</organism>
<dbReference type="Proteomes" id="UP000002729">
    <property type="component" value="Unassembled WGS sequence"/>
</dbReference>
<accession>F0XZ16</accession>
<protein>
    <recommendedName>
        <fullName evidence="5">Pectate lyase superfamily protein domain-containing protein</fullName>
    </recommendedName>
</protein>
<dbReference type="RefSeq" id="XP_009032982.1">
    <property type="nucleotide sequence ID" value="XM_009034734.1"/>
</dbReference>
<dbReference type="GeneID" id="20223316"/>
<dbReference type="InParanoid" id="F0XZ16"/>
<dbReference type="AlphaFoldDB" id="F0XZ16"/>
<evidence type="ECO:0000256" key="1">
    <source>
        <dbReference type="SAM" id="MobiDB-lite"/>
    </source>
</evidence>
<keyword evidence="4" id="KW-1185">Reference proteome</keyword>
<name>F0XZ16_AURAN</name>
<feature type="compositionally biased region" description="Low complexity" evidence="1">
    <location>
        <begin position="29"/>
        <end position="71"/>
    </location>
</feature>
<reference evidence="3 4" key="1">
    <citation type="journal article" date="2011" name="Proc. Natl. Acad. Sci. U.S.A.">
        <title>Niche of harmful alga Aureococcus anophagefferens revealed through ecogenomics.</title>
        <authorList>
            <person name="Gobler C.J."/>
            <person name="Berry D.L."/>
            <person name="Dyhrman S.T."/>
            <person name="Wilhelm S.W."/>
            <person name="Salamov A."/>
            <person name="Lobanov A.V."/>
            <person name="Zhang Y."/>
            <person name="Collier J.L."/>
            <person name="Wurch L.L."/>
            <person name="Kustka A.B."/>
            <person name="Dill B.D."/>
            <person name="Shah M."/>
            <person name="VerBerkmoes N.C."/>
            <person name="Kuo A."/>
            <person name="Terry A."/>
            <person name="Pangilinan J."/>
            <person name="Lindquist E.A."/>
            <person name="Lucas S."/>
            <person name="Paulsen I.T."/>
            <person name="Hattenrath-Lehmann T.K."/>
            <person name="Talmage S.C."/>
            <person name="Walker E.A."/>
            <person name="Koch F."/>
            <person name="Burson A.M."/>
            <person name="Marcoval M.A."/>
            <person name="Tang Y.Z."/>
            <person name="Lecleir G.R."/>
            <person name="Coyne K.J."/>
            <person name="Berg G.M."/>
            <person name="Bertrand E.M."/>
            <person name="Saito M.A."/>
            <person name="Gladyshev V.N."/>
            <person name="Grigoriev I.V."/>
        </authorList>
    </citation>
    <scope>NUCLEOTIDE SEQUENCE [LARGE SCALE GENOMIC DNA]</scope>
    <source>
        <strain evidence="4">CCMP 1984</strain>
    </source>
</reference>
<feature type="signal peptide" evidence="2">
    <location>
        <begin position="1"/>
        <end position="17"/>
    </location>
</feature>
<dbReference type="Gene3D" id="2.160.20.10">
    <property type="entry name" value="Single-stranded right-handed beta-helix, Pectin lyase-like"/>
    <property type="match status" value="1"/>
</dbReference>
<dbReference type="OMA" id="KYDVQWN"/>
<keyword evidence="2" id="KW-0732">Signal</keyword>